<dbReference type="Gene3D" id="3.10.20.30">
    <property type="match status" value="1"/>
</dbReference>
<feature type="domain" description="2Fe-2S ferredoxin-type" evidence="1">
    <location>
        <begin position="6"/>
        <end position="89"/>
    </location>
</feature>
<dbReference type="SUPFAM" id="SSF54292">
    <property type="entry name" value="2Fe-2S ferredoxin-like"/>
    <property type="match status" value="1"/>
</dbReference>
<evidence type="ECO:0000259" key="1">
    <source>
        <dbReference type="PROSITE" id="PS51085"/>
    </source>
</evidence>
<evidence type="ECO:0000313" key="2">
    <source>
        <dbReference type="EMBL" id="BCD97469.1"/>
    </source>
</evidence>
<reference evidence="2 3" key="1">
    <citation type="journal article" date="2022" name="IScience">
        <title>An ultrasensitive nanofiber-based assay for enzymatic hydrolysis and deep-sea microbial degradation of cellulose.</title>
        <authorList>
            <person name="Tsudome M."/>
            <person name="Tachioka M."/>
            <person name="Miyazaki M."/>
            <person name="Uchimura K."/>
            <person name="Tsuda M."/>
            <person name="Takaki Y."/>
            <person name="Deguchi S."/>
        </authorList>
    </citation>
    <scope>NUCLEOTIDE SEQUENCE [LARGE SCALE GENOMIC DNA]</scope>
    <source>
        <strain evidence="2 3">GE09</strain>
    </source>
</reference>
<dbReference type="SUPFAM" id="SSF47741">
    <property type="entry name" value="CO dehydrogenase ISP C-domain like"/>
    <property type="match status" value="1"/>
</dbReference>
<dbReference type="GO" id="GO:0046872">
    <property type="term" value="F:metal ion binding"/>
    <property type="evidence" value="ECO:0007669"/>
    <property type="project" value="InterPro"/>
</dbReference>
<dbReference type="Pfam" id="PF01799">
    <property type="entry name" value="Fer2_2"/>
    <property type="match status" value="1"/>
</dbReference>
<dbReference type="InterPro" id="IPR036884">
    <property type="entry name" value="2Fe-2S-bd_dom_sf"/>
</dbReference>
<dbReference type="RefSeq" id="WP_236986938.1">
    <property type="nucleotide sequence ID" value="NZ_AP023086.1"/>
</dbReference>
<dbReference type="PANTHER" id="PTHR45331:SF2">
    <property type="entry name" value="OXIDOREDUCTASE WITH IRON-SULFUR SUBUNIT"/>
    <property type="match status" value="1"/>
</dbReference>
<dbReference type="PROSITE" id="PS51085">
    <property type="entry name" value="2FE2S_FER_2"/>
    <property type="match status" value="1"/>
</dbReference>
<dbReference type="PANTHER" id="PTHR45331">
    <property type="entry name" value="OXIDOREDUCTASE, IRON-SULPHUR BINDING SUBUNIT-RELATED-RELATED"/>
    <property type="match status" value="1"/>
</dbReference>
<dbReference type="EMBL" id="AP023086">
    <property type="protein sequence ID" value="BCD97469.1"/>
    <property type="molecule type" value="Genomic_DNA"/>
</dbReference>
<dbReference type="GO" id="GO:0051537">
    <property type="term" value="F:2 iron, 2 sulfur cluster binding"/>
    <property type="evidence" value="ECO:0007669"/>
    <property type="project" value="TreeGrafter"/>
</dbReference>
<dbReference type="Gene3D" id="1.10.150.120">
    <property type="entry name" value="[2Fe-2S]-binding domain"/>
    <property type="match status" value="1"/>
</dbReference>
<dbReference type="KEGG" id="marq:MARGE09_P1670"/>
<dbReference type="AlphaFoldDB" id="A0AAN1WH45"/>
<proteinExistence type="predicted"/>
<name>A0AAN1WH45_9GAMM</name>
<dbReference type="InterPro" id="IPR002888">
    <property type="entry name" value="2Fe-2S-bd"/>
</dbReference>
<keyword evidence="3" id="KW-1185">Reference proteome</keyword>
<organism evidence="2 3">
    <name type="scientific">Marinagarivorans cellulosilyticus</name>
    <dbReference type="NCBI Taxonomy" id="2721545"/>
    <lineage>
        <taxon>Bacteria</taxon>
        <taxon>Pseudomonadati</taxon>
        <taxon>Pseudomonadota</taxon>
        <taxon>Gammaproteobacteria</taxon>
        <taxon>Cellvibrionales</taxon>
        <taxon>Cellvibrionaceae</taxon>
        <taxon>Marinagarivorans</taxon>
    </lineage>
</organism>
<evidence type="ECO:0000313" key="3">
    <source>
        <dbReference type="Proteomes" id="UP001320119"/>
    </source>
</evidence>
<gene>
    <name evidence="2" type="ORF">MARGE09_P1670</name>
</gene>
<dbReference type="GO" id="GO:0016903">
    <property type="term" value="F:oxidoreductase activity, acting on the aldehyde or oxo group of donors"/>
    <property type="evidence" value="ECO:0007669"/>
    <property type="project" value="TreeGrafter"/>
</dbReference>
<dbReference type="InterPro" id="IPR012675">
    <property type="entry name" value="Beta-grasp_dom_sf"/>
</dbReference>
<accession>A0AAN1WH45</accession>
<dbReference type="InterPro" id="IPR001041">
    <property type="entry name" value="2Fe-2S_ferredoxin-type"/>
</dbReference>
<protein>
    <recommendedName>
        <fullName evidence="1">2Fe-2S ferredoxin-type domain-containing protein</fullName>
    </recommendedName>
</protein>
<dbReference type="InterPro" id="IPR036010">
    <property type="entry name" value="2Fe-2S_ferredoxin-like_sf"/>
</dbReference>
<dbReference type="InterPro" id="IPR052914">
    <property type="entry name" value="Aldehyde_Oxdr_Iron-Sulfur"/>
</dbReference>
<dbReference type="Pfam" id="PF00111">
    <property type="entry name" value="Fer2"/>
    <property type="match status" value="1"/>
</dbReference>
<dbReference type="Proteomes" id="UP001320119">
    <property type="component" value="Chromosome"/>
</dbReference>
<sequence>MSVNNTGVQFYVNGKVATAKADDADMALVDYLHERENLTGTKFCCGVGVCRACTVAVRNQKDAPLEKALSCSTPLSAINGMHVYTVESLGNQDQLAPLQDAFLKHFSFQCGYCTSGFLMAATALLEHLAVTKIEERELDNMIEKWIGGNICRCTGYIRYIAAIREVALPVVRHTAALAATPVSVKLAGGAING</sequence>